<evidence type="ECO:0000256" key="7">
    <source>
        <dbReference type="ARBA" id="ARBA00022857"/>
    </source>
</evidence>
<dbReference type="Gene3D" id="3.20.20.70">
    <property type="entry name" value="Aldolase class I"/>
    <property type="match status" value="1"/>
</dbReference>
<comment type="subunit">
    <text evidence="10">Homooctamer. Dimer of tetramers.</text>
</comment>
<evidence type="ECO:0000313" key="13">
    <source>
        <dbReference type="Proteomes" id="UP001164761"/>
    </source>
</evidence>
<dbReference type="GO" id="GO:0004452">
    <property type="term" value="F:isopentenyl-diphosphate delta-isomerase activity"/>
    <property type="evidence" value="ECO:0007669"/>
    <property type="project" value="UniProtKB-EC"/>
</dbReference>
<dbReference type="PANTHER" id="PTHR43665:SF1">
    <property type="entry name" value="ISOPENTENYL-DIPHOSPHATE DELTA-ISOMERASE"/>
    <property type="match status" value="1"/>
</dbReference>
<evidence type="ECO:0000313" key="12">
    <source>
        <dbReference type="EMBL" id="WAH44148.1"/>
    </source>
</evidence>
<reference evidence="12" key="1">
    <citation type="submission" date="2022-08" db="EMBL/GenBank/DDBJ databases">
        <title>Alicyclobacillus fastidiosus DSM 17978, complete genome.</title>
        <authorList>
            <person name="Wang Q."/>
            <person name="Cai R."/>
            <person name="Wang Z."/>
        </authorList>
    </citation>
    <scope>NUCLEOTIDE SEQUENCE</scope>
    <source>
        <strain evidence="12">DSM 17978</strain>
    </source>
</reference>
<proteinExistence type="predicted"/>
<feature type="domain" description="FMN-dependent dehydrogenase" evidence="11">
    <location>
        <begin position="107"/>
        <end position="268"/>
    </location>
</feature>
<organism evidence="12 13">
    <name type="scientific">Alicyclobacillus fastidiosus</name>
    <dbReference type="NCBI Taxonomy" id="392011"/>
    <lineage>
        <taxon>Bacteria</taxon>
        <taxon>Bacillati</taxon>
        <taxon>Bacillota</taxon>
        <taxon>Bacilli</taxon>
        <taxon>Bacillales</taxon>
        <taxon>Alicyclobacillaceae</taxon>
        <taxon>Alicyclobacillus</taxon>
    </lineage>
</organism>
<dbReference type="EMBL" id="CP104067">
    <property type="protein sequence ID" value="WAH44148.1"/>
    <property type="molecule type" value="Genomic_DNA"/>
</dbReference>
<dbReference type="CDD" id="cd02811">
    <property type="entry name" value="IDI-2_FMN"/>
    <property type="match status" value="1"/>
</dbReference>
<evidence type="ECO:0000256" key="3">
    <source>
        <dbReference type="ARBA" id="ARBA00022630"/>
    </source>
</evidence>
<keyword evidence="4" id="KW-0288">FMN</keyword>
<gene>
    <name evidence="12" type="primary">fni</name>
    <name evidence="12" type="ORF">NZD89_12650</name>
</gene>
<evidence type="ECO:0000256" key="6">
    <source>
        <dbReference type="ARBA" id="ARBA00022842"/>
    </source>
</evidence>
<evidence type="ECO:0000256" key="10">
    <source>
        <dbReference type="ARBA" id="ARBA00025810"/>
    </source>
</evidence>
<keyword evidence="8" id="KW-0414">Isoprene biosynthesis</keyword>
<sequence length="272" mass="29087">MGTIQGEQINRHLAIAAQNFDIALALGSGRVALSNPATVKTFYVRKEAPDVLLFANLGAVQLNYGCTAKQCAELVELMEADGLILHLNPLQEAVQPEGNTHFEKLIDRVSEVCATLSVPVMVKEVGWGLSAEVVKSLYQAGVAAVDVAGAGGTSWSEVERHRSKPEQSAIASAFSNWGIPTVDALIHAHNSVPNIPIVASGGIRNGIDAAKCLVLGATIAGMASHFLKAAIESAQEVEKVIRVFEQQLRITMFCTGSNNIECLRKERLISIY</sequence>
<dbReference type="SUPFAM" id="SSF51395">
    <property type="entry name" value="FMN-linked oxidoreductases"/>
    <property type="match status" value="1"/>
</dbReference>
<keyword evidence="9 12" id="KW-0413">Isomerase</keyword>
<dbReference type="Pfam" id="PF01070">
    <property type="entry name" value="FMN_dh"/>
    <property type="match status" value="1"/>
</dbReference>
<dbReference type="NCBIfam" id="TIGR02151">
    <property type="entry name" value="IPP_isom_2"/>
    <property type="match status" value="1"/>
</dbReference>
<evidence type="ECO:0000256" key="1">
    <source>
        <dbReference type="ARBA" id="ARBA00001917"/>
    </source>
</evidence>
<keyword evidence="6" id="KW-0460">Magnesium</keyword>
<accession>A0ABY6ZNJ3</accession>
<keyword evidence="7" id="KW-0521">NADP</keyword>
<dbReference type="EC" id="5.3.3.2" evidence="12"/>
<dbReference type="PANTHER" id="PTHR43665">
    <property type="entry name" value="ISOPENTENYL-DIPHOSPHATE DELTA-ISOMERASE"/>
    <property type="match status" value="1"/>
</dbReference>
<dbReference type="InterPro" id="IPR013785">
    <property type="entry name" value="Aldolase_TIM"/>
</dbReference>
<dbReference type="RefSeq" id="WP_268008044.1">
    <property type="nucleotide sequence ID" value="NZ_BSUT01000001.1"/>
</dbReference>
<keyword evidence="3" id="KW-0285">Flavoprotein</keyword>
<evidence type="ECO:0000256" key="2">
    <source>
        <dbReference type="ARBA" id="ARBA00022490"/>
    </source>
</evidence>
<protein>
    <submittedName>
        <fullName evidence="12">Type 2 isopentenyl-diphosphate Delta-isomerase</fullName>
        <ecNumber evidence="12">5.3.3.2</ecNumber>
    </submittedName>
</protein>
<keyword evidence="5" id="KW-0479">Metal-binding</keyword>
<dbReference type="InterPro" id="IPR011179">
    <property type="entry name" value="IPdP_isomerase"/>
</dbReference>
<evidence type="ECO:0000256" key="9">
    <source>
        <dbReference type="ARBA" id="ARBA00023235"/>
    </source>
</evidence>
<keyword evidence="13" id="KW-1185">Reference proteome</keyword>
<dbReference type="InterPro" id="IPR000262">
    <property type="entry name" value="FMN-dep_DH"/>
</dbReference>
<evidence type="ECO:0000256" key="8">
    <source>
        <dbReference type="ARBA" id="ARBA00023229"/>
    </source>
</evidence>
<dbReference type="Proteomes" id="UP001164761">
    <property type="component" value="Chromosome"/>
</dbReference>
<evidence type="ECO:0000256" key="5">
    <source>
        <dbReference type="ARBA" id="ARBA00022723"/>
    </source>
</evidence>
<comment type="cofactor">
    <cofactor evidence="1">
        <name>FMN</name>
        <dbReference type="ChEBI" id="CHEBI:58210"/>
    </cofactor>
</comment>
<evidence type="ECO:0000256" key="4">
    <source>
        <dbReference type="ARBA" id="ARBA00022643"/>
    </source>
</evidence>
<keyword evidence="2" id="KW-0963">Cytoplasm</keyword>
<name>A0ABY6ZNJ3_9BACL</name>
<evidence type="ECO:0000259" key="11">
    <source>
        <dbReference type="Pfam" id="PF01070"/>
    </source>
</evidence>